<gene>
    <name evidence="1" type="ORF">S06H3_27039</name>
</gene>
<reference evidence="1" key="1">
    <citation type="journal article" date="2014" name="Front. Microbiol.">
        <title>High frequency of phylogenetically diverse reductive dehalogenase-homologous genes in deep subseafloor sedimentary metagenomes.</title>
        <authorList>
            <person name="Kawai M."/>
            <person name="Futagami T."/>
            <person name="Toyoda A."/>
            <person name="Takaki Y."/>
            <person name="Nishi S."/>
            <person name="Hori S."/>
            <person name="Arai W."/>
            <person name="Tsubouchi T."/>
            <person name="Morono Y."/>
            <person name="Uchiyama I."/>
            <person name="Ito T."/>
            <person name="Fujiyama A."/>
            <person name="Inagaki F."/>
            <person name="Takami H."/>
        </authorList>
    </citation>
    <scope>NUCLEOTIDE SEQUENCE</scope>
    <source>
        <strain evidence="1">Expedition CK06-06</strain>
    </source>
</reference>
<organism evidence="1">
    <name type="scientific">marine sediment metagenome</name>
    <dbReference type="NCBI Taxonomy" id="412755"/>
    <lineage>
        <taxon>unclassified sequences</taxon>
        <taxon>metagenomes</taxon>
        <taxon>ecological metagenomes</taxon>
    </lineage>
</organism>
<name>X1NZC9_9ZZZZ</name>
<protein>
    <submittedName>
        <fullName evidence="1">Uncharacterized protein</fullName>
    </submittedName>
</protein>
<comment type="caution">
    <text evidence="1">The sequence shown here is derived from an EMBL/GenBank/DDBJ whole genome shotgun (WGS) entry which is preliminary data.</text>
</comment>
<dbReference type="AlphaFoldDB" id="X1NZC9"/>
<proteinExistence type="predicted"/>
<dbReference type="EMBL" id="BARV01015662">
    <property type="protein sequence ID" value="GAI32150.1"/>
    <property type="molecule type" value="Genomic_DNA"/>
</dbReference>
<accession>X1NZC9</accession>
<evidence type="ECO:0000313" key="1">
    <source>
        <dbReference type="EMBL" id="GAI32150.1"/>
    </source>
</evidence>
<sequence>MPSQGYNSLAYGKLDEVGLIVDVQLVHQAGFVPLYGLRADNQHIRYFPRSMSLCDQLKNLPFPIGQPLVRVFFSTYTGFQLIFFNKGASAQMMFPSLIPLGTISALQLSKQDYTID</sequence>